<feature type="coiled-coil region" evidence="1">
    <location>
        <begin position="74"/>
        <end position="108"/>
    </location>
</feature>
<evidence type="ECO:0000313" key="3">
    <source>
        <dbReference type="Proteomes" id="UP000826725"/>
    </source>
</evidence>
<evidence type="ECO:0000313" key="2">
    <source>
        <dbReference type="EMBL" id="BCL61564.1"/>
    </source>
</evidence>
<dbReference type="Proteomes" id="UP000826725">
    <property type="component" value="Chromosome"/>
</dbReference>
<protein>
    <submittedName>
        <fullName evidence="2">Uncharacterized protein</fullName>
    </submittedName>
</protein>
<keyword evidence="1" id="KW-0175">Coiled coil</keyword>
<accession>A0A8D5JHK5</accession>
<evidence type="ECO:0000256" key="1">
    <source>
        <dbReference type="SAM" id="Coils"/>
    </source>
</evidence>
<proteinExistence type="predicted"/>
<name>A0A8D5JHK5_9BACT</name>
<gene>
    <name evidence="2" type="ORF">DGMP_22570</name>
</gene>
<organism evidence="2 3">
    <name type="scientific">Desulfomarina profundi</name>
    <dbReference type="NCBI Taxonomy" id="2772557"/>
    <lineage>
        <taxon>Bacteria</taxon>
        <taxon>Pseudomonadati</taxon>
        <taxon>Thermodesulfobacteriota</taxon>
        <taxon>Desulfobulbia</taxon>
        <taxon>Desulfobulbales</taxon>
        <taxon>Desulfobulbaceae</taxon>
        <taxon>Desulfomarina</taxon>
    </lineage>
</organism>
<dbReference type="EMBL" id="AP024086">
    <property type="protein sequence ID" value="BCL61564.1"/>
    <property type="molecule type" value="Genomic_DNA"/>
</dbReference>
<dbReference type="RefSeq" id="WP_228854001.1">
    <property type="nucleotide sequence ID" value="NZ_AP024086.1"/>
</dbReference>
<keyword evidence="3" id="KW-1185">Reference proteome</keyword>
<sequence length="189" mass="21738">MKLKIIPFLFLPVLFLCLVSSLFAGDMRKLDIQAREIKEKMILQAAKEKRLAERIALENQAKILKDRTALRKAVTRLKDQNRYLKQKIDNLTARQVELDREEKQLSRKLNETSGVMRELVGPSASAAGILTRSWPGVMHLHLVIKNISTRQIHRQRQKASPAWMISAPWQRLFLPSLRPVAKSLGIRGR</sequence>
<dbReference type="AlphaFoldDB" id="A0A8D5JHK5"/>
<reference evidence="2" key="1">
    <citation type="submission" date="2020-09" db="EMBL/GenBank/DDBJ databases">
        <title>Desulfogranum mesoprofundum gen. nov., sp. nov., a novel mesophilic, sulfate-reducing chemolithoautotroph isolated from a deep-sea hydrothermal vent chimney in the Suiyo Seamount.</title>
        <authorList>
            <person name="Hashimoto Y."/>
            <person name="Nakagawa S."/>
        </authorList>
    </citation>
    <scope>NUCLEOTIDE SEQUENCE</scope>
    <source>
        <strain evidence="2">KT2</strain>
    </source>
</reference>
<dbReference type="KEGG" id="dbk:DGMP_22570"/>